<name>A0A8X8ZRR0_SALSN</name>
<accession>A0A8X8ZRR0</accession>
<reference evidence="3" key="1">
    <citation type="submission" date="2018-01" db="EMBL/GenBank/DDBJ databases">
        <authorList>
            <person name="Mao J.F."/>
        </authorList>
    </citation>
    <scope>NUCLEOTIDE SEQUENCE</scope>
    <source>
        <strain evidence="3">Huo1</strain>
        <tissue evidence="3">Leaf</tissue>
    </source>
</reference>
<evidence type="ECO:0000313" key="4">
    <source>
        <dbReference type="Proteomes" id="UP000298416"/>
    </source>
</evidence>
<dbReference type="AlphaFoldDB" id="A0A8X8ZRR0"/>
<evidence type="ECO:0000256" key="2">
    <source>
        <dbReference type="SAM" id="MobiDB-lite"/>
    </source>
</evidence>
<protein>
    <submittedName>
        <fullName evidence="3">Uncharacterized protein</fullName>
    </submittedName>
</protein>
<proteinExistence type="predicted"/>
<dbReference type="EMBL" id="PNBA02000008">
    <property type="protein sequence ID" value="KAG6415637.1"/>
    <property type="molecule type" value="Genomic_DNA"/>
</dbReference>
<evidence type="ECO:0000256" key="1">
    <source>
        <dbReference type="SAM" id="Coils"/>
    </source>
</evidence>
<keyword evidence="4" id="KW-1185">Reference proteome</keyword>
<dbReference type="Proteomes" id="UP000298416">
    <property type="component" value="Unassembled WGS sequence"/>
</dbReference>
<evidence type="ECO:0000313" key="3">
    <source>
        <dbReference type="EMBL" id="KAG6415637.1"/>
    </source>
</evidence>
<reference evidence="3" key="2">
    <citation type="submission" date="2020-08" db="EMBL/GenBank/DDBJ databases">
        <title>Plant Genome Project.</title>
        <authorList>
            <person name="Zhang R.-G."/>
        </authorList>
    </citation>
    <scope>NUCLEOTIDE SEQUENCE</scope>
    <source>
        <strain evidence="3">Huo1</strain>
        <tissue evidence="3">Leaf</tissue>
    </source>
</reference>
<gene>
    <name evidence="3" type="ORF">SASPL_123050</name>
</gene>
<feature type="region of interest" description="Disordered" evidence="2">
    <location>
        <begin position="76"/>
        <end position="99"/>
    </location>
</feature>
<feature type="coiled-coil region" evidence="1">
    <location>
        <begin position="31"/>
        <end position="58"/>
    </location>
</feature>
<keyword evidence="1" id="KW-0175">Coiled coil</keyword>
<sequence>MRVVTTCHVCQTSKGKDKPRGTADEVVGRIVASREETIQKLHEANKRYKEKADVHRSEKIFEVGDEVMVFLSKEGVPNLRSSSPPMEKHDTEQAGTLDS</sequence>
<comment type="caution">
    <text evidence="3">The sequence shown here is derived from an EMBL/GenBank/DDBJ whole genome shotgun (WGS) entry which is preliminary data.</text>
</comment>
<organism evidence="3">
    <name type="scientific">Salvia splendens</name>
    <name type="common">Scarlet sage</name>
    <dbReference type="NCBI Taxonomy" id="180675"/>
    <lineage>
        <taxon>Eukaryota</taxon>
        <taxon>Viridiplantae</taxon>
        <taxon>Streptophyta</taxon>
        <taxon>Embryophyta</taxon>
        <taxon>Tracheophyta</taxon>
        <taxon>Spermatophyta</taxon>
        <taxon>Magnoliopsida</taxon>
        <taxon>eudicotyledons</taxon>
        <taxon>Gunneridae</taxon>
        <taxon>Pentapetalae</taxon>
        <taxon>asterids</taxon>
        <taxon>lamiids</taxon>
        <taxon>Lamiales</taxon>
        <taxon>Lamiaceae</taxon>
        <taxon>Nepetoideae</taxon>
        <taxon>Mentheae</taxon>
        <taxon>Salviinae</taxon>
        <taxon>Salvia</taxon>
        <taxon>Salvia subgen. Calosphace</taxon>
        <taxon>core Calosphace</taxon>
    </lineage>
</organism>